<dbReference type="Gene3D" id="3.40.50.720">
    <property type="entry name" value="NAD(P)-binding Rossmann-like Domain"/>
    <property type="match status" value="1"/>
</dbReference>
<dbReference type="GO" id="GO:0008270">
    <property type="term" value="F:zinc ion binding"/>
    <property type="evidence" value="ECO:0007669"/>
    <property type="project" value="TreeGrafter"/>
</dbReference>
<keyword evidence="4" id="KW-0862">Zinc</keyword>
<dbReference type="AlphaFoldDB" id="A0A392N654"/>
<evidence type="ECO:0000313" key="7">
    <source>
        <dbReference type="Proteomes" id="UP000265520"/>
    </source>
</evidence>
<dbReference type="Gene3D" id="3.90.180.10">
    <property type="entry name" value="Medium-chain alcohol dehydrogenases, catalytic domain"/>
    <property type="match status" value="1"/>
</dbReference>
<evidence type="ECO:0000259" key="5">
    <source>
        <dbReference type="Pfam" id="PF00107"/>
    </source>
</evidence>
<evidence type="ECO:0000313" key="6">
    <source>
        <dbReference type="EMBL" id="MCH95287.1"/>
    </source>
</evidence>
<dbReference type="GO" id="GO:0005829">
    <property type="term" value="C:cytosol"/>
    <property type="evidence" value="ECO:0007669"/>
    <property type="project" value="TreeGrafter"/>
</dbReference>
<reference evidence="6 7" key="1">
    <citation type="journal article" date="2018" name="Front. Plant Sci.">
        <title>Red Clover (Trifolium pratense) and Zigzag Clover (T. medium) - A Picture of Genomic Similarities and Differences.</title>
        <authorList>
            <person name="Dluhosova J."/>
            <person name="Istvanek J."/>
            <person name="Nedelnik J."/>
            <person name="Repkova J."/>
        </authorList>
    </citation>
    <scope>NUCLEOTIDE SEQUENCE [LARGE SCALE GENOMIC DNA]</scope>
    <source>
        <strain evidence="7">cv. 10/8</strain>
        <tissue evidence="6">Leaf</tissue>
    </source>
</reference>
<evidence type="ECO:0000256" key="1">
    <source>
        <dbReference type="ARBA" id="ARBA00001947"/>
    </source>
</evidence>
<dbReference type="PANTHER" id="PTHR43880">
    <property type="entry name" value="ALCOHOL DEHYDROGENASE"/>
    <property type="match status" value="1"/>
</dbReference>
<dbReference type="GO" id="GO:0051903">
    <property type="term" value="F:S-(hydroxymethyl)glutathione dehydrogenase [NAD(P)+] activity"/>
    <property type="evidence" value="ECO:0007669"/>
    <property type="project" value="TreeGrafter"/>
</dbReference>
<dbReference type="PANTHER" id="PTHR43880:SF55">
    <property type="entry name" value="ZINC-BINDING ALCOHOL DEHYDROGENASE FAMILY PROTEIN"/>
    <property type="match status" value="1"/>
</dbReference>
<protein>
    <submittedName>
        <fullName evidence="6">Alcohol dehydrogenase-like 7</fullName>
    </submittedName>
</protein>
<keyword evidence="3" id="KW-0479">Metal-binding</keyword>
<dbReference type="InterPro" id="IPR013149">
    <property type="entry name" value="ADH-like_C"/>
</dbReference>
<dbReference type="SUPFAM" id="SSF51735">
    <property type="entry name" value="NAD(P)-binding Rossmann-fold domains"/>
    <property type="match status" value="1"/>
</dbReference>
<dbReference type="FunFam" id="3.40.50.720:FF:000003">
    <property type="entry name" value="S-(hydroxymethyl)glutathione dehydrogenase"/>
    <property type="match status" value="1"/>
</dbReference>
<dbReference type="GO" id="GO:0046294">
    <property type="term" value="P:formaldehyde catabolic process"/>
    <property type="evidence" value="ECO:0007669"/>
    <property type="project" value="TreeGrafter"/>
</dbReference>
<organism evidence="6 7">
    <name type="scientific">Trifolium medium</name>
    <dbReference type="NCBI Taxonomy" id="97028"/>
    <lineage>
        <taxon>Eukaryota</taxon>
        <taxon>Viridiplantae</taxon>
        <taxon>Streptophyta</taxon>
        <taxon>Embryophyta</taxon>
        <taxon>Tracheophyta</taxon>
        <taxon>Spermatophyta</taxon>
        <taxon>Magnoliopsida</taxon>
        <taxon>eudicotyledons</taxon>
        <taxon>Gunneridae</taxon>
        <taxon>Pentapetalae</taxon>
        <taxon>rosids</taxon>
        <taxon>fabids</taxon>
        <taxon>Fabales</taxon>
        <taxon>Fabaceae</taxon>
        <taxon>Papilionoideae</taxon>
        <taxon>50 kb inversion clade</taxon>
        <taxon>NPAAA clade</taxon>
        <taxon>Hologalegina</taxon>
        <taxon>IRL clade</taxon>
        <taxon>Trifolieae</taxon>
        <taxon>Trifolium</taxon>
    </lineage>
</organism>
<comment type="caution">
    <text evidence="6">The sequence shown here is derived from an EMBL/GenBank/DDBJ whole genome shotgun (WGS) entry which is preliminary data.</text>
</comment>
<feature type="domain" description="Alcohol dehydrogenase-like C-terminal" evidence="5">
    <location>
        <begin position="14"/>
        <end position="131"/>
    </location>
</feature>
<name>A0A392N654_9FABA</name>
<dbReference type="EMBL" id="LXQA010029442">
    <property type="protein sequence ID" value="MCH95287.1"/>
    <property type="molecule type" value="Genomic_DNA"/>
</dbReference>
<evidence type="ECO:0000256" key="4">
    <source>
        <dbReference type="ARBA" id="ARBA00022833"/>
    </source>
</evidence>
<dbReference type="Pfam" id="PF00107">
    <property type="entry name" value="ADH_zinc_N"/>
    <property type="match status" value="1"/>
</dbReference>
<dbReference type="InterPro" id="IPR036291">
    <property type="entry name" value="NAD(P)-bd_dom_sf"/>
</dbReference>
<accession>A0A392N654</accession>
<comment type="subunit">
    <text evidence="2">Homodimer.</text>
</comment>
<proteinExistence type="predicted"/>
<dbReference type="Proteomes" id="UP000265520">
    <property type="component" value="Unassembled WGS sequence"/>
</dbReference>
<comment type="cofactor">
    <cofactor evidence="1">
        <name>Zn(2+)</name>
        <dbReference type="ChEBI" id="CHEBI:29105"/>
    </cofactor>
</comment>
<gene>
    <name evidence="6" type="ORF">A2U01_0016262</name>
</gene>
<sequence>MDFSNMAHYFIDFMVAEGARLCGATKIIGVDVNPEKFEVGKKFGVTDFVHAGKSENKPVSQVIIEMTDGGADYCFECVGMASLMHEAYASSRKGWGKIIVLGLDKPGARLSLNCSEVLHDGKTLQGNLFGGLKPKSHVSILLKRYMDK</sequence>
<keyword evidence="7" id="KW-1185">Reference proteome</keyword>
<evidence type="ECO:0000256" key="3">
    <source>
        <dbReference type="ARBA" id="ARBA00022723"/>
    </source>
</evidence>
<feature type="non-terminal residue" evidence="6">
    <location>
        <position position="148"/>
    </location>
</feature>
<evidence type="ECO:0000256" key="2">
    <source>
        <dbReference type="ARBA" id="ARBA00011738"/>
    </source>
</evidence>